<feature type="domain" description="Gfd2/YDR514C-like C-terminal" evidence="1">
    <location>
        <begin position="25"/>
        <end position="219"/>
    </location>
</feature>
<dbReference type="InterPro" id="IPR048519">
    <property type="entry name" value="Gfd2/YDR514C-like_C"/>
</dbReference>
<dbReference type="PANTHER" id="PTHR28083">
    <property type="entry name" value="GOOD FOR FULL DBP5 ACTIVITY PROTEIN 2"/>
    <property type="match status" value="1"/>
</dbReference>
<organism evidence="2">
    <name type="scientific">Mytilinidion resinicola</name>
    <dbReference type="NCBI Taxonomy" id="574789"/>
    <lineage>
        <taxon>Eukaryota</taxon>
        <taxon>Fungi</taxon>
        <taxon>Dikarya</taxon>
        <taxon>Ascomycota</taxon>
        <taxon>Pezizomycotina</taxon>
        <taxon>Dothideomycetes</taxon>
        <taxon>Pleosporomycetidae</taxon>
        <taxon>Mytilinidiales</taxon>
        <taxon>Mytilinidiaceae</taxon>
        <taxon>Mytilinidion</taxon>
    </lineage>
</organism>
<dbReference type="GeneID" id="54456370"/>
<dbReference type="Pfam" id="PF21762">
    <property type="entry name" value="DEDDh_C"/>
    <property type="match status" value="1"/>
</dbReference>
<dbReference type="Proteomes" id="UP000504636">
    <property type="component" value="Unplaced"/>
</dbReference>
<dbReference type="InterPro" id="IPR040151">
    <property type="entry name" value="Gfd2/YDR514C-like"/>
</dbReference>
<dbReference type="EMBL" id="MU003699">
    <property type="protein sequence ID" value="KAF2810842.1"/>
    <property type="molecule type" value="Genomic_DNA"/>
</dbReference>
<gene>
    <name evidence="2 4" type="ORF">BDZ99DRAFT_386492</name>
</gene>
<reference evidence="4" key="3">
    <citation type="submission" date="2025-04" db="UniProtKB">
        <authorList>
            <consortium name="RefSeq"/>
        </authorList>
    </citation>
    <scope>IDENTIFICATION</scope>
    <source>
        <strain evidence="4">CBS 304.34</strain>
    </source>
</reference>
<reference evidence="4" key="2">
    <citation type="submission" date="2020-04" db="EMBL/GenBank/DDBJ databases">
        <authorList>
            <consortium name="NCBI Genome Project"/>
        </authorList>
    </citation>
    <scope>NUCLEOTIDE SEQUENCE</scope>
    <source>
        <strain evidence="4">CBS 304.34</strain>
    </source>
</reference>
<dbReference type="AlphaFoldDB" id="A0A6A6YPN5"/>
<dbReference type="InterPro" id="IPR012337">
    <property type="entry name" value="RNaseH-like_sf"/>
</dbReference>
<keyword evidence="3" id="KW-1185">Reference proteome</keyword>
<dbReference type="GO" id="GO:0005634">
    <property type="term" value="C:nucleus"/>
    <property type="evidence" value="ECO:0007669"/>
    <property type="project" value="TreeGrafter"/>
</dbReference>
<dbReference type="RefSeq" id="XP_033577806.1">
    <property type="nucleotide sequence ID" value="XM_033715477.1"/>
</dbReference>
<evidence type="ECO:0000259" key="1">
    <source>
        <dbReference type="Pfam" id="PF21762"/>
    </source>
</evidence>
<dbReference type="OrthoDB" id="5953249at2759"/>
<evidence type="ECO:0000313" key="4">
    <source>
        <dbReference type="RefSeq" id="XP_033577806.1"/>
    </source>
</evidence>
<accession>A0A6A6YPN5</accession>
<proteinExistence type="predicted"/>
<evidence type="ECO:0000313" key="2">
    <source>
        <dbReference type="EMBL" id="KAF2810842.1"/>
    </source>
</evidence>
<protein>
    <recommendedName>
        <fullName evidence="1">Gfd2/YDR514C-like C-terminal domain-containing protein</fullName>
    </recommendedName>
</protein>
<reference evidence="2 4" key="1">
    <citation type="journal article" date="2020" name="Stud. Mycol.">
        <title>101 Dothideomycetes genomes: a test case for predicting lifestyles and emergence of pathogens.</title>
        <authorList>
            <person name="Haridas S."/>
            <person name="Albert R."/>
            <person name="Binder M."/>
            <person name="Bloem J."/>
            <person name="Labutti K."/>
            <person name="Salamov A."/>
            <person name="Andreopoulos B."/>
            <person name="Baker S."/>
            <person name="Barry K."/>
            <person name="Bills G."/>
            <person name="Bluhm B."/>
            <person name="Cannon C."/>
            <person name="Castanera R."/>
            <person name="Culley D."/>
            <person name="Daum C."/>
            <person name="Ezra D."/>
            <person name="Gonzalez J."/>
            <person name="Henrissat B."/>
            <person name="Kuo A."/>
            <person name="Liang C."/>
            <person name="Lipzen A."/>
            <person name="Lutzoni F."/>
            <person name="Magnuson J."/>
            <person name="Mondo S."/>
            <person name="Nolan M."/>
            <person name="Ohm R."/>
            <person name="Pangilinan J."/>
            <person name="Park H.-J."/>
            <person name="Ramirez L."/>
            <person name="Alfaro M."/>
            <person name="Sun H."/>
            <person name="Tritt A."/>
            <person name="Yoshinaga Y."/>
            <person name="Zwiers L.-H."/>
            <person name="Turgeon B."/>
            <person name="Goodwin S."/>
            <person name="Spatafora J."/>
            <person name="Crous P."/>
            <person name="Grigoriev I."/>
        </authorList>
    </citation>
    <scope>NUCLEOTIDE SEQUENCE</scope>
    <source>
        <strain evidence="2 4">CBS 304.34</strain>
    </source>
</reference>
<dbReference type="SUPFAM" id="SSF53098">
    <property type="entry name" value="Ribonuclease H-like"/>
    <property type="match status" value="1"/>
</dbReference>
<evidence type="ECO:0000313" key="3">
    <source>
        <dbReference type="Proteomes" id="UP000504636"/>
    </source>
</evidence>
<name>A0A6A6YPN5_9PEZI</name>
<dbReference type="PANTHER" id="PTHR28083:SF1">
    <property type="entry name" value="GOOD FOR FULL DBP5 ACTIVITY PROTEIN 2"/>
    <property type="match status" value="1"/>
</dbReference>
<sequence>MDQISSQADALRYAIQSESSDFIINSIDVEWHTKMPREMIEIGLAVLDSRDIRGIEPGWNAENWMRKVYFYHFRIKEHGHLPNTFAHSEGFDWGTMVWLSKAEAKKALIQCFSWPVEDNESTDLSDGKELKLRPVLFLGHAVENNTAELKKALDLDLEAIGTIVKSVGTQVIAKLKGIRPRGRRVIGLKDLCYEHGISIQVLHNAGNDIAYTMFCALLMAAQEDKIFITPARRQEMEKFTDEVKAAGRALDPPSWGMTKFCARYNRDGHLEKGCRDRVRCKKCEAAGERKAKIFSHDTDRCKSQYYQRLIPQEN</sequence>